<name>A0A1Y2DV11_9PEZI</name>
<dbReference type="PANTHER" id="PTHR43805">
    <property type="entry name" value="GLYCEROPHOSPHORYL DIESTER PHOSPHODIESTERASE"/>
    <property type="match status" value="1"/>
</dbReference>
<evidence type="ECO:0000259" key="2">
    <source>
        <dbReference type="PROSITE" id="PS51704"/>
    </source>
</evidence>
<dbReference type="InParanoid" id="A0A1Y2DV11"/>
<keyword evidence="1" id="KW-0812">Transmembrane</keyword>
<dbReference type="AlphaFoldDB" id="A0A1Y2DV11"/>
<evidence type="ECO:0000256" key="1">
    <source>
        <dbReference type="SAM" id="Phobius"/>
    </source>
</evidence>
<dbReference type="EMBL" id="MCFJ01000008">
    <property type="protein sequence ID" value="ORY63029.1"/>
    <property type="molecule type" value="Genomic_DNA"/>
</dbReference>
<dbReference type="PANTHER" id="PTHR43805:SF1">
    <property type="entry name" value="GP-PDE DOMAIN-CONTAINING PROTEIN"/>
    <property type="match status" value="1"/>
</dbReference>
<evidence type="ECO:0000313" key="4">
    <source>
        <dbReference type="Proteomes" id="UP000193689"/>
    </source>
</evidence>
<dbReference type="OrthoDB" id="1058301at2759"/>
<keyword evidence="4" id="KW-1185">Reference proteome</keyword>
<feature type="domain" description="GP-PDE" evidence="2">
    <location>
        <begin position="40"/>
        <end position="279"/>
    </location>
</feature>
<proteinExistence type="predicted"/>
<feature type="transmembrane region" description="Helical" evidence="1">
    <location>
        <begin position="306"/>
        <end position="326"/>
    </location>
</feature>
<accession>A0A1Y2DV11</accession>
<protein>
    <submittedName>
        <fullName evidence="3">PLC-like phosphodiesterase</fullName>
    </submittedName>
</protein>
<evidence type="ECO:0000313" key="3">
    <source>
        <dbReference type="EMBL" id="ORY63029.1"/>
    </source>
</evidence>
<keyword evidence="1" id="KW-1133">Transmembrane helix</keyword>
<dbReference type="Pfam" id="PF03009">
    <property type="entry name" value="GDPD"/>
    <property type="match status" value="1"/>
</dbReference>
<dbReference type="RefSeq" id="XP_040714686.1">
    <property type="nucleotide sequence ID" value="XM_040865089.1"/>
</dbReference>
<dbReference type="GO" id="GO:0006629">
    <property type="term" value="P:lipid metabolic process"/>
    <property type="evidence" value="ECO:0007669"/>
    <property type="project" value="InterPro"/>
</dbReference>
<dbReference type="InterPro" id="IPR030395">
    <property type="entry name" value="GP_PDE_dom"/>
</dbReference>
<comment type="caution">
    <text evidence="3">The sequence shown here is derived from an EMBL/GenBank/DDBJ whole genome shotgun (WGS) entry which is preliminary data.</text>
</comment>
<sequence length="336" mass="37870">MLRPLTVVRPNVVTGAPFAAVLLEADTDRDVSPAVRRRLPQTIAHRGYKAVFPENTLVAFRSAIEIGAHAIETDLHMSKDGVVVLCHDSSLKRCFGIDAKIADCEWRYLSTLRTLREPRQPIPRLVDLLEYLAQPGLENIWVLLDVKRDDDGSELLSGVAAACASVPTKRAWSERLVMGCWTADYVSLCLRHLPGFPFTYIGWSLTYARELLPVPNMNFNMLQYSLVGPCGTRFLKDVRKAGRLVFVWTVNDEAWMEWSIRKGLDGVITDDPKLFLEVCKRRDNEDDSTRSQMRLSLLARQAVEIAAFQVFSALLALYMLTAVGTPRKHAQKALQR</sequence>
<dbReference type="GO" id="GO:0008081">
    <property type="term" value="F:phosphoric diester hydrolase activity"/>
    <property type="evidence" value="ECO:0007669"/>
    <property type="project" value="InterPro"/>
</dbReference>
<dbReference type="STRING" id="1141098.A0A1Y2DV11"/>
<gene>
    <name evidence="3" type="ORF">BCR38DRAFT_515989</name>
</gene>
<dbReference type="Proteomes" id="UP000193689">
    <property type="component" value="Unassembled WGS sequence"/>
</dbReference>
<organism evidence="3 4">
    <name type="scientific">Pseudomassariella vexata</name>
    <dbReference type="NCBI Taxonomy" id="1141098"/>
    <lineage>
        <taxon>Eukaryota</taxon>
        <taxon>Fungi</taxon>
        <taxon>Dikarya</taxon>
        <taxon>Ascomycota</taxon>
        <taxon>Pezizomycotina</taxon>
        <taxon>Sordariomycetes</taxon>
        <taxon>Xylariomycetidae</taxon>
        <taxon>Amphisphaeriales</taxon>
        <taxon>Pseudomassariaceae</taxon>
        <taxon>Pseudomassariella</taxon>
    </lineage>
</organism>
<dbReference type="FunCoup" id="A0A1Y2DV11">
    <property type="interactions" value="104"/>
</dbReference>
<dbReference type="Gene3D" id="3.20.20.190">
    <property type="entry name" value="Phosphatidylinositol (PI) phosphodiesterase"/>
    <property type="match status" value="1"/>
</dbReference>
<dbReference type="SUPFAM" id="SSF51695">
    <property type="entry name" value="PLC-like phosphodiesterases"/>
    <property type="match status" value="1"/>
</dbReference>
<dbReference type="CDD" id="cd08570">
    <property type="entry name" value="GDPD_YPL206cp_fungi"/>
    <property type="match status" value="1"/>
</dbReference>
<dbReference type="GeneID" id="63781301"/>
<reference evidence="3 4" key="1">
    <citation type="submission" date="2016-07" db="EMBL/GenBank/DDBJ databases">
        <title>Pervasive Adenine N6-methylation of Active Genes in Fungi.</title>
        <authorList>
            <consortium name="DOE Joint Genome Institute"/>
            <person name="Mondo S.J."/>
            <person name="Dannebaum R.O."/>
            <person name="Kuo R.C."/>
            <person name="Labutti K."/>
            <person name="Haridas S."/>
            <person name="Kuo A."/>
            <person name="Salamov A."/>
            <person name="Ahrendt S.R."/>
            <person name="Lipzen A."/>
            <person name="Sullivan W."/>
            <person name="Andreopoulos W.B."/>
            <person name="Clum A."/>
            <person name="Lindquist E."/>
            <person name="Daum C."/>
            <person name="Ramamoorthy G.K."/>
            <person name="Gryganskyi A."/>
            <person name="Culley D."/>
            <person name="Magnuson J.K."/>
            <person name="James T.Y."/>
            <person name="O'Malley M.A."/>
            <person name="Stajich J.E."/>
            <person name="Spatafora J.W."/>
            <person name="Visel A."/>
            <person name="Grigoriev I.V."/>
        </authorList>
    </citation>
    <scope>NUCLEOTIDE SEQUENCE [LARGE SCALE GENOMIC DNA]</scope>
    <source>
        <strain evidence="3 4">CBS 129021</strain>
    </source>
</reference>
<keyword evidence="1" id="KW-0472">Membrane</keyword>
<dbReference type="InterPro" id="IPR017946">
    <property type="entry name" value="PLC-like_Pdiesterase_TIM-brl"/>
</dbReference>
<dbReference type="PROSITE" id="PS51704">
    <property type="entry name" value="GP_PDE"/>
    <property type="match status" value="1"/>
</dbReference>